<organism evidence="2 3">
    <name type="scientific">Lacihabitans lacunae</name>
    <dbReference type="NCBI Taxonomy" id="1028214"/>
    <lineage>
        <taxon>Bacteria</taxon>
        <taxon>Pseudomonadati</taxon>
        <taxon>Bacteroidota</taxon>
        <taxon>Cytophagia</taxon>
        <taxon>Cytophagales</taxon>
        <taxon>Leadbetterellaceae</taxon>
        <taxon>Lacihabitans</taxon>
    </lineage>
</organism>
<protein>
    <submittedName>
        <fullName evidence="2">M23 family metallopeptidase</fullName>
        <ecNumber evidence="2">3.4.24.-</ecNumber>
    </submittedName>
</protein>
<dbReference type="RefSeq" id="WP_379833693.1">
    <property type="nucleotide sequence ID" value="NZ_JBHRYQ010000001.1"/>
</dbReference>
<dbReference type="Proteomes" id="UP001595616">
    <property type="component" value="Unassembled WGS sequence"/>
</dbReference>
<dbReference type="EMBL" id="JBHRYQ010000001">
    <property type="protein sequence ID" value="MFC3809107.1"/>
    <property type="molecule type" value="Genomic_DNA"/>
</dbReference>
<gene>
    <name evidence="2" type="ORF">ACFOOI_00455</name>
</gene>
<dbReference type="SUPFAM" id="SSF51261">
    <property type="entry name" value="Duplicated hybrid motif"/>
    <property type="match status" value="1"/>
</dbReference>
<dbReference type="EC" id="3.4.24.-" evidence="2"/>
<keyword evidence="2" id="KW-0378">Hydrolase</keyword>
<dbReference type="Gene3D" id="2.70.70.10">
    <property type="entry name" value="Glucose Permease (Domain IIA)"/>
    <property type="match status" value="1"/>
</dbReference>
<evidence type="ECO:0000313" key="2">
    <source>
        <dbReference type="EMBL" id="MFC3809107.1"/>
    </source>
</evidence>
<name>A0ABV7YSU5_9BACT</name>
<proteinExistence type="predicted"/>
<dbReference type="InterPro" id="IPR016047">
    <property type="entry name" value="M23ase_b-sheet_dom"/>
</dbReference>
<feature type="domain" description="M23ase beta-sheet core" evidence="1">
    <location>
        <begin position="139"/>
        <end position="223"/>
    </location>
</feature>
<evidence type="ECO:0000259" key="1">
    <source>
        <dbReference type="Pfam" id="PF01551"/>
    </source>
</evidence>
<evidence type="ECO:0000313" key="3">
    <source>
        <dbReference type="Proteomes" id="UP001595616"/>
    </source>
</evidence>
<dbReference type="Pfam" id="PF01551">
    <property type="entry name" value="Peptidase_M23"/>
    <property type="match status" value="1"/>
</dbReference>
<dbReference type="InterPro" id="IPR011055">
    <property type="entry name" value="Dup_hybrid_motif"/>
</dbReference>
<keyword evidence="3" id="KW-1185">Reference proteome</keyword>
<accession>A0ABV7YSU5</accession>
<reference evidence="3" key="1">
    <citation type="journal article" date="2019" name="Int. J. Syst. Evol. Microbiol.">
        <title>The Global Catalogue of Microorganisms (GCM) 10K type strain sequencing project: providing services to taxonomists for standard genome sequencing and annotation.</title>
        <authorList>
            <consortium name="The Broad Institute Genomics Platform"/>
            <consortium name="The Broad Institute Genome Sequencing Center for Infectious Disease"/>
            <person name="Wu L."/>
            <person name="Ma J."/>
        </authorList>
    </citation>
    <scope>NUCLEOTIDE SEQUENCE [LARGE SCALE GENOMIC DNA]</scope>
    <source>
        <strain evidence="3">CECT 7956</strain>
    </source>
</reference>
<sequence length="290" mass="33301">MFLNILMILSSVFFLNTDQSNPFAFQLDKDVFVRFKALLVNVREQRVSPQEAEDSFKQIMHELREIYPNQKDTIQDSQMYFPLTKSNISAVGGKGGNGFYVRRFNLFDHSVSGSHPAHDIFIYDRNRDCVDDRKGEYVDIVSVGDGIVLASEKNWTDTSSYKGGNYVWVYDIERGGLWYYAHHRKVVVDAGQIVKGGDKLGEVGRSGFNALNPRSDTHLHLMFLSLDDEYSPHPVNYYSWLKDALVVNESTNARPLRKDFENVEALVTKKLKPLKTKYSDLNLNKKIKKK</sequence>
<comment type="caution">
    <text evidence="2">The sequence shown here is derived from an EMBL/GenBank/DDBJ whole genome shotgun (WGS) entry which is preliminary data.</text>
</comment>
<dbReference type="GO" id="GO:0016787">
    <property type="term" value="F:hydrolase activity"/>
    <property type="evidence" value="ECO:0007669"/>
    <property type="project" value="UniProtKB-KW"/>
</dbReference>